<dbReference type="InterPro" id="IPR049704">
    <property type="entry name" value="Aminotrans_3_PPA_site"/>
</dbReference>
<accession>B7AWH7</accession>
<dbReference type="CDD" id="cd00610">
    <property type="entry name" value="OAT_like"/>
    <property type="match status" value="1"/>
</dbReference>
<dbReference type="GO" id="GO:0030170">
    <property type="term" value="F:pyridoxal phosphate binding"/>
    <property type="evidence" value="ECO:0007669"/>
    <property type="project" value="InterPro"/>
</dbReference>
<evidence type="ECO:0000256" key="4">
    <source>
        <dbReference type="ARBA" id="ARBA00008954"/>
    </source>
</evidence>
<protein>
    <recommendedName>
        <fullName evidence="12">(S)-3-amino-2-methylpropionate transaminase</fullName>
        <ecNumber evidence="6">2.6.1.19</ecNumber>
        <ecNumber evidence="5">2.6.1.22</ecNumber>
    </recommendedName>
    <alternativeName>
        <fullName evidence="13">GABA aminotransferase</fullName>
    </alternativeName>
    <alternativeName>
        <fullName evidence="11">Gamma-amino-N-butyrate transaminase</fullName>
    </alternativeName>
    <alternativeName>
        <fullName evidence="15">Glutamate:succinic semialdehyde transaminase</fullName>
    </alternativeName>
    <alternativeName>
        <fullName evidence="10">L-AIBAT</fullName>
    </alternativeName>
</protein>
<sequence length="432" mass="47625">MEDCNMESLYERCMKVMPPVVKRATTMGVTKGEGCYLWSEDGRKILDFASGVAVCNLGHNHPKVVDAAEKQMKELIHGGHNVVYYESYVRLAERLVELTGGDTMVYFSNSGAEANEGAIKLAKYVTKRPGIIAFRGSFHGRTLATTSLTSSSSAYRKNYEGLLPSVYFAEYPYLYRTPYEMKDGKCPKEYFEQFENIFHTLIDPSMVAAIMMEPVQGEGGYIVPDKEFVQYVREICDKYGILLIFDEVQSGMGRTGKLFAYEHFGVKPDILTSAKGIANGFPLSAVIGKKEIMEQWPAGAHGGTFGGNPVACAAANAVLDELTDGGMLDNAAKMGDYFKEKLFALQKKYPSVIGDVRGLGLMLAMEMVHPDKTPDADITTAIRTKALEKGLLLLGCGTNHNIVRFIAPTIVTEKEIDIAINIIDECLKELTE</sequence>
<dbReference type="STRING" id="483218.BACPEC_03077"/>
<dbReference type="EC" id="2.6.1.19" evidence="6"/>
<dbReference type="InterPro" id="IPR015421">
    <property type="entry name" value="PyrdxlP-dep_Trfase_major"/>
</dbReference>
<evidence type="ECO:0000256" key="1">
    <source>
        <dbReference type="ARBA" id="ARBA00001750"/>
    </source>
</evidence>
<dbReference type="Pfam" id="PF00202">
    <property type="entry name" value="Aminotran_3"/>
    <property type="match status" value="1"/>
</dbReference>
<dbReference type="eggNOG" id="COG0160">
    <property type="taxonomic scope" value="Bacteria"/>
</dbReference>
<evidence type="ECO:0000256" key="2">
    <source>
        <dbReference type="ARBA" id="ARBA00001933"/>
    </source>
</evidence>
<dbReference type="FunFam" id="3.40.640.10:FF:000013">
    <property type="entry name" value="4-aminobutyrate aminotransferase"/>
    <property type="match status" value="1"/>
</dbReference>
<dbReference type="InterPro" id="IPR015424">
    <property type="entry name" value="PyrdxlP-dep_Trfase"/>
</dbReference>
<evidence type="ECO:0000256" key="6">
    <source>
        <dbReference type="ARBA" id="ARBA00012912"/>
    </source>
</evidence>
<evidence type="ECO:0000256" key="9">
    <source>
        <dbReference type="ARBA" id="ARBA00022898"/>
    </source>
</evidence>
<reference evidence="17 18" key="1">
    <citation type="submission" date="2008-11" db="EMBL/GenBank/DDBJ databases">
        <title>Draft genome sequence of Bacteroides pectinophilus (ATCC 43243).</title>
        <authorList>
            <person name="Sudarsanam P."/>
            <person name="Ley R."/>
            <person name="Guruge J."/>
            <person name="Turnbaugh P.J."/>
            <person name="Mahowald M."/>
            <person name="Liep D."/>
            <person name="Gordon J."/>
        </authorList>
    </citation>
    <scope>NUCLEOTIDE SEQUENCE [LARGE SCALE GENOMIC DNA]</scope>
    <source>
        <strain evidence="17 18">ATCC 43243</strain>
    </source>
</reference>
<dbReference type="AlphaFoldDB" id="B7AWH7"/>
<dbReference type="EMBL" id="ABVQ01000037">
    <property type="protein sequence ID" value="EEC56568.1"/>
    <property type="molecule type" value="Genomic_DNA"/>
</dbReference>
<dbReference type="EC" id="2.6.1.22" evidence="5"/>
<dbReference type="HOGENOM" id="CLU_016922_10_0_9"/>
<keyword evidence="9 16" id="KW-0663">Pyridoxal phosphate</keyword>
<proteinExistence type="inferred from homology"/>
<comment type="similarity">
    <text evidence="4 16">Belongs to the class-III pyridoxal-phosphate-dependent aminotransferase family.</text>
</comment>
<evidence type="ECO:0000256" key="5">
    <source>
        <dbReference type="ARBA" id="ARBA00012876"/>
    </source>
</evidence>
<evidence type="ECO:0000313" key="17">
    <source>
        <dbReference type="EMBL" id="EEC56568.1"/>
    </source>
</evidence>
<evidence type="ECO:0000256" key="12">
    <source>
        <dbReference type="ARBA" id="ARBA00030857"/>
    </source>
</evidence>
<dbReference type="GO" id="GO:0042802">
    <property type="term" value="F:identical protein binding"/>
    <property type="evidence" value="ECO:0007669"/>
    <property type="project" value="TreeGrafter"/>
</dbReference>
<keyword evidence="7" id="KW-0032">Aminotransferase</keyword>
<evidence type="ECO:0000256" key="14">
    <source>
        <dbReference type="ARBA" id="ARBA00048021"/>
    </source>
</evidence>
<dbReference type="SUPFAM" id="SSF53383">
    <property type="entry name" value="PLP-dependent transferases"/>
    <property type="match status" value="1"/>
</dbReference>
<keyword evidence="8" id="KW-0808">Transferase</keyword>
<evidence type="ECO:0000256" key="3">
    <source>
        <dbReference type="ARBA" id="ARBA00005176"/>
    </source>
</evidence>
<dbReference type="Proteomes" id="UP000003136">
    <property type="component" value="Unassembled WGS sequence"/>
</dbReference>
<evidence type="ECO:0000256" key="8">
    <source>
        <dbReference type="ARBA" id="ARBA00022679"/>
    </source>
</evidence>
<organism evidence="17 18">
    <name type="scientific">[Bacteroides] pectinophilus ATCC 43243</name>
    <dbReference type="NCBI Taxonomy" id="483218"/>
    <lineage>
        <taxon>Bacteria</taxon>
        <taxon>Bacillati</taxon>
        <taxon>Bacillota</taxon>
        <taxon>Clostridia</taxon>
        <taxon>Eubacteriales</taxon>
    </lineage>
</organism>
<dbReference type="Gene3D" id="3.90.1150.10">
    <property type="entry name" value="Aspartate Aminotransferase, domain 1"/>
    <property type="match status" value="1"/>
</dbReference>
<name>B7AWH7_9FIRM</name>
<evidence type="ECO:0000313" key="18">
    <source>
        <dbReference type="Proteomes" id="UP000003136"/>
    </source>
</evidence>
<dbReference type="Gene3D" id="3.40.640.10">
    <property type="entry name" value="Type I PLP-dependent aspartate aminotransferase-like (Major domain)"/>
    <property type="match status" value="1"/>
</dbReference>
<comment type="catalytic activity">
    <reaction evidence="14">
        <text>4-aminobutanoate + 2-oxoglutarate = succinate semialdehyde + L-glutamate</text>
        <dbReference type="Rhea" id="RHEA:23352"/>
        <dbReference type="ChEBI" id="CHEBI:16810"/>
        <dbReference type="ChEBI" id="CHEBI:29985"/>
        <dbReference type="ChEBI" id="CHEBI:57706"/>
        <dbReference type="ChEBI" id="CHEBI:59888"/>
        <dbReference type="EC" id="2.6.1.19"/>
    </reaction>
</comment>
<dbReference type="PIRSF" id="PIRSF000521">
    <property type="entry name" value="Transaminase_4ab_Lys_Orn"/>
    <property type="match status" value="1"/>
</dbReference>
<evidence type="ECO:0000256" key="11">
    <source>
        <dbReference type="ARBA" id="ARBA00030204"/>
    </source>
</evidence>
<evidence type="ECO:0000256" key="7">
    <source>
        <dbReference type="ARBA" id="ARBA00022576"/>
    </source>
</evidence>
<dbReference type="InterPro" id="IPR050103">
    <property type="entry name" value="Class-III_PLP-dep_AT"/>
</dbReference>
<evidence type="ECO:0000256" key="13">
    <source>
        <dbReference type="ARBA" id="ARBA00031787"/>
    </source>
</evidence>
<comment type="pathway">
    <text evidence="3">Amino-acid degradation; 4-aminobutanoate degradation.</text>
</comment>
<dbReference type="NCBIfam" id="NF005993">
    <property type="entry name" value="PRK08117.1"/>
    <property type="match status" value="1"/>
</dbReference>
<dbReference type="PROSITE" id="PS00600">
    <property type="entry name" value="AA_TRANSFER_CLASS_3"/>
    <property type="match status" value="1"/>
</dbReference>
<dbReference type="InterPro" id="IPR005814">
    <property type="entry name" value="Aminotrans_3"/>
</dbReference>
<dbReference type="GO" id="GO:0034386">
    <property type="term" value="F:4-aminobutyrate:2-oxoglutarate transaminase activity"/>
    <property type="evidence" value="ECO:0007669"/>
    <property type="project" value="UniProtKB-EC"/>
</dbReference>
<evidence type="ECO:0000256" key="10">
    <source>
        <dbReference type="ARBA" id="ARBA00029760"/>
    </source>
</evidence>
<dbReference type="PANTHER" id="PTHR11986">
    <property type="entry name" value="AMINOTRANSFERASE CLASS III"/>
    <property type="match status" value="1"/>
</dbReference>
<comment type="catalytic activity">
    <reaction evidence="1">
        <text>(S)-3-amino-2-methylpropanoate + 2-oxoglutarate = 2-methyl-3-oxopropanoate + L-glutamate</text>
        <dbReference type="Rhea" id="RHEA:13993"/>
        <dbReference type="ChEBI" id="CHEBI:16810"/>
        <dbReference type="ChEBI" id="CHEBI:29985"/>
        <dbReference type="ChEBI" id="CHEBI:57700"/>
        <dbReference type="ChEBI" id="CHEBI:58655"/>
        <dbReference type="EC" id="2.6.1.22"/>
    </reaction>
</comment>
<dbReference type="InterPro" id="IPR015422">
    <property type="entry name" value="PyrdxlP-dep_Trfase_small"/>
</dbReference>
<reference evidence="17 18" key="2">
    <citation type="submission" date="2008-11" db="EMBL/GenBank/DDBJ databases">
        <authorList>
            <person name="Fulton L."/>
            <person name="Clifton S."/>
            <person name="Fulton B."/>
            <person name="Xu J."/>
            <person name="Minx P."/>
            <person name="Pepin K.H."/>
            <person name="Johnson M."/>
            <person name="Bhonagiri V."/>
            <person name="Nash W.E."/>
            <person name="Mardis E.R."/>
            <person name="Wilson R.K."/>
        </authorList>
    </citation>
    <scope>NUCLEOTIDE SEQUENCE [LARGE SCALE GENOMIC DNA]</scope>
    <source>
        <strain evidence="17 18">ATCC 43243</strain>
    </source>
</reference>
<comment type="cofactor">
    <cofactor evidence="2">
        <name>pyridoxal 5'-phosphate</name>
        <dbReference type="ChEBI" id="CHEBI:597326"/>
    </cofactor>
</comment>
<evidence type="ECO:0000256" key="16">
    <source>
        <dbReference type="RuleBase" id="RU003560"/>
    </source>
</evidence>
<dbReference type="GO" id="GO:0047298">
    <property type="term" value="F:(S)-3-amino-2-methylpropionate transaminase activity"/>
    <property type="evidence" value="ECO:0007669"/>
    <property type="project" value="UniProtKB-EC"/>
</dbReference>
<gene>
    <name evidence="17" type="ORF">BACPEC_03077</name>
</gene>
<keyword evidence="18" id="KW-1185">Reference proteome</keyword>
<evidence type="ECO:0000256" key="15">
    <source>
        <dbReference type="ARBA" id="ARBA00050054"/>
    </source>
</evidence>